<comment type="caution">
    <text evidence="2">The sequence shown here is derived from an EMBL/GenBank/DDBJ whole genome shotgun (WGS) entry which is preliminary data.</text>
</comment>
<reference evidence="2" key="1">
    <citation type="submission" date="2021-01" db="EMBL/GenBank/DDBJ databases">
        <title>Genome seq and assembly of Tabrizicola sp. KVB23.</title>
        <authorList>
            <person name="Chhetri G."/>
        </authorList>
    </citation>
    <scope>NUCLEOTIDE SEQUENCE</scope>
    <source>
        <strain evidence="2">KVB23</strain>
    </source>
</reference>
<evidence type="ECO:0000313" key="2">
    <source>
        <dbReference type="EMBL" id="MBL4929372.1"/>
    </source>
</evidence>
<proteinExistence type="predicted"/>
<protein>
    <submittedName>
        <fullName evidence="2">Uncharacterized protein</fullName>
    </submittedName>
</protein>
<keyword evidence="3" id="KW-1185">Reference proteome</keyword>
<feature type="compositionally biased region" description="Basic and acidic residues" evidence="1">
    <location>
        <begin position="7"/>
        <end position="16"/>
    </location>
</feature>
<evidence type="ECO:0000256" key="1">
    <source>
        <dbReference type="SAM" id="MobiDB-lite"/>
    </source>
</evidence>
<organism evidence="2 3">
    <name type="scientific">Fuscibacter oryzae</name>
    <dbReference type="NCBI Taxonomy" id="2803939"/>
    <lineage>
        <taxon>Bacteria</taxon>
        <taxon>Pseudomonadati</taxon>
        <taxon>Pseudomonadota</taxon>
        <taxon>Alphaproteobacteria</taxon>
        <taxon>Rhodobacterales</taxon>
        <taxon>Paracoccaceae</taxon>
        <taxon>Fuscibacter</taxon>
    </lineage>
</organism>
<gene>
    <name evidence="2" type="ORF">JI744_14790</name>
</gene>
<evidence type="ECO:0000313" key="3">
    <source>
        <dbReference type="Proteomes" id="UP000619033"/>
    </source>
</evidence>
<sequence length="118" mass="13035">MRTFAAHQRDQDQGRYDDEDQLGMQHDPTTRDGAMAILSSRGGKKAAQIAILTLWRAAKDWRDGYMPTARIGAPLRVIQALENIGLVEVAEDDRGMALRFRLTPKGALMAAKRQGAGK</sequence>
<dbReference type="AlphaFoldDB" id="A0A8J7SVC2"/>
<name>A0A8J7SVC2_9RHOB</name>
<dbReference type="Proteomes" id="UP000619033">
    <property type="component" value="Unassembled WGS sequence"/>
</dbReference>
<dbReference type="EMBL" id="JAESVP010000007">
    <property type="protein sequence ID" value="MBL4929372.1"/>
    <property type="molecule type" value="Genomic_DNA"/>
</dbReference>
<dbReference type="RefSeq" id="WP_202661905.1">
    <property type="nucleotide sequence ID" value="NZ_JAESVP010000007.1"/>
</dbReference>
<feature type="region of interest" description="Disordered" evidence="1">
    <location>
        <begin position="1"/>
        <end position="30"/>
    </location>
</feature>
<accession>A0A8J7SVC2</accession>